<dbReference type="KEGG" id="dpx:DAPPUDRAFT_238241"/>
<dbReference type="InParanoid" id="E9G5W3"/>
<dbReference type="AlphaFoldDB" id="E9G5W3"/>
<keyword evidence="2" id="KW-1185">Reference proteome</keyword>
<name>E9G5W3_DAPPU</name>
<proteinExistence type="predicted"/>
<organism evidence="1 2">
    <name type="scientific">Daphnia pulex</name>
    <name type="common">Water flea</name>
    <dbReference type="NCBI Taxonomy" id="6669"/>
    <lineage>
        <taxon>Eukaryota</taxon>
        <taxon>Metazoa</taxon>
        <taxon>Ecdysozoa</taxon>
        <taxon>Arthropoda</taxon>
        <taxon>Crustacea</taxon>
        <taxon>Branchiopoda</taxon>
        <taxon>Diplostraca</taxon>
        <taxon>Cladocera</taxon>
        <taxon>Anomopoda</taxon>
        <taxon>Daphniidae</taxon>
        <taxon>Daphnia</taxon>
    </lineage>
</organism>
<reference evidence="1 2" key="1">
    <citation type="journal article" date="2011" name="Science">
        <title>The ecoresponsive genome of Daphnia pulex.</title>
        <authorList>
            <person name="Colbourne J.K."/>
            <person name="Pfrender M.E."/>
            <person name="Gilbert D."/>
            <person name="Thomas W.K."/>
            <person name="Tucker A."/>
            <person name="Oakley T.H."/>
            <person name="Tokishita S."/>
            <person name="Aerts A."/>
            <person name="Arnold G.J."/>
            <person name="Basu M.K."/>
            <person name="Bauer D.J."/>
            <person name="Caceres C.E."/>
            <person name="Carmel L."/>
            <person name="Casola C."/>
            <person name="Choi J.H."/>
            <person name="Detter J.C."/>
            <person name="Dong Q."/>
            <person name="Dusheyko S."/>
            <person name="Eads B.D."/>
            <person name="Frohlich T."/>
            <person name="Geiler-Samerotte K.A."/>
            <person name="Gerlach D."/>
            <person name="Hatcher P."/>
            <person name="Jogdeo S."/>
            <person name="Krijgsveld J."/>
            <person name="Kriventseva E.V."/>
            <person name="Kultz D."/>
            <person name="Laforsch C."/>
            <person name="Lindquist E."/>
            <person name="Lopez J."/>
            <person name="Manak J.R."/>
            <person name="Muller J."/>
            <person name="Pangilinan J."/>
            <person name="Patwardhan R.P."/>
            <person name="Pitluck S."/>
            <person name="Pritham E.J."/>
            <person name="Rechtsteiner A."/>
            <person name="Rho M."/>
            <person name="Rogozin I.B."/>
            <person name="Sakarya O."/>
            <person name="Salamov A."/>
            <person name="Schaack S."/>
            <person name="Shapiro H."/>
            <person name="Shiga Y."/>
            <person name="Skalitzky C."/>
            <person name="Smith Z."/>
            <person name="Souvorov A."/>
            <person name="Sung W."/>
            <person name="Tang Z."/>
            <person name="Tsuchiya D."/>
            <person name="Tu H."/>
            <person name="Vos H."/>
            <person name="Wang M."/>
            <person name="Wolf Y.I."/>
            <person name="Yamagata H."/>
            <person name="Yamada T."/>
            <person name="Ye Y."/>
            <person name="Shaw J.R."/>
            <person name="Andrews J."/>
            <person name="Crease T.J."/>
            <person name="Tang H."/>
            <person name="Lucas S.M."/>
            <person name="Robertson H.M."/>
            <person name="Bork P."/>
            <person name="Koonin E.V."/>
            <person name="Zdobnov E.M."/>
            <person name="Grigoriev I.V."/>
            <person name="Lynch M."/>
            <person name="Boore J.L."/>
        </authorList>
    </citation>
    <scope>NUCLEOTIDE SEQUENCE [LARGE SCALE GENOMIC DNA]</scope>
</reference>
<gene>
    <name evidence="1" type="ORF">DAPPUDRAFT_238241</name>
</gene>
<dbReference type="EMBL" id="GL732533">
    <property type="protein sequence ID" value="EFX84835.1"/>
    <property type="molecule type" value="Genomic_DNA"/>
</dbReference>
<evidence type="ECO:0000313" key="2">
    <source>
        <dbReference type="Proteomes" id="UP000000305"/>
    </source>
</evidence>
<accession>E9G5W3</accession>
<dbReference type="HOGENOM" id="CLU_2742587_0_0_1"/>
<sequence length="71" mass="7971">MLICFFIGCRVGHNRTSPDFNHPVVLAFRASNQAESGGLKNDEPEQNGFRRLASGLYARDFHEIGRAYVLC</sequence>
<protein>
    <submittedName>
        <fullName evidence="1">Uncharacterized protein</fullName>
    </submittedName>
</protein>
<dbReference type="Proteomes" id="UP000000305">
    <property type="component" value="Unassembled WGS sequence"/>
</dbReference>
<evidence type="ECO:0000313" key="1">
    <source>
        <dbReference type="EMBL" id="EFX84835.1"/>
    </source>
</evidence>